<name>A0ABP8YI87_9MICO</name>
<gene>
    <name evidence="2" type="ORF">GCM10023216_21520</name>
</gene>
<keyword evidence="3" id="KW-1185">Reference proteome</keyword>
<accession>A0ABP8YI87</accession>
<evidence type="ECO:0008006" key="4">
    <source>
        <dbReference type="Google" id="ProtNLM"/>
    </source>
</evidence>
<protein>
    <recommendedName>
        <fullName evidence="4">Integral membrane protein</fullName>
    </recommendedName>
</protein>
<comment type="caution">
    <text evidence="2">The sequence shown here is derived from an EMBL/GenBank/DDBJ whole genome shotgun (WGS) entry which is preliminary data.</text>
</comment>
<dbReference type="RefSeq" id="WP_172150405.1">
    <property type="nucleotide sequence ID" value="NZ_BAABID010000009.1"/>
</dbReference>
<dbReference type="EMBL" id="BAABID010000009">
    <property type="protein sequence ID" value="GAA4729675.1"/>
    <property type="molecule type" value="Genomic_DNA"/>
</dbReference>
<dbReference type="Proteomes" id="UP001500956">
    <property type="component" value="Unassembled WGS sequence"/>
</dbReference>
<proteinExistence type="predicted"/>
<reference evidence="3" key="1">
    <citation type="journal article" date="2019" name="Int. J. Syst. Evol. Microbiol.">
        <title>The Global Catalogue of Microorganisms (GCM) 10K type strain sequencing project: providing services to taxonomists for standard genome sequencing and annotation.</title>
        <authorList>
            <consortium name="The Broad Institute Genomics Platform"/>
            <consortium name="The Broad Institute Genome Sequencing Center for Infectious Disease"/>
            <person name="Wu L."/>
            <person name="Ma J."/>
        </authorList>
    </citation>
    <scope>NUCLEOTIDE SEQUENCE [LARGE SCALE GENOMIC DNA]</scope>
    <source>
        <strain evidence="3">JCM 18063</strain>
    </source>
</reference>
<keyword evidence="1" id="KW-0812">Transmembrane</keyword>
<evidence type="ECO:0000313" key="2">
    <source>
        <dbReference type="EMBL" id="GAA4729675.1"/>
    </source>
</evidence>
<feature type="transmembrane region" description="Helical" evidence="1">
    <location>
        <begin position="21"/>
        <end position="40"/>
    </location>
</feature>
<keyword evidence="1" id="KW-1133">Transmembrane helix</keyword>
<sequence length="72" mass="7164">MSDFKVNPAPQNDAPGATLGRVIVSFVLFAAGLLLIGIGASGGSDLAPYIFTGGVLAVSLGFGLPMIGASER</sequence>
<feature type="transmembrane region" description="Helical" evidence="1">
    <location>
        <begin position="46"/>
        <end position="67"/>
    </location>
</feature>
<organism evidence="2 3">
    <name type="scientific">Isoptericola chiayiensis</name>
    <dbReference type="NCBI Taxonomy" id="579446"/>
    <lineage>
        <taxon>Bacteria</taxon>
        <taxon>Bacillati</taxon>
        <taxon>Actinomycetota</taxon>
        <taxon>Actinomycetes</taxon>
        <taxon>Micrococcales</taxon>
        <taxon>Promicromonosporaceae</taxon>
        <taxon>Isoptericola</taxon>
    </lineage>
</organism>
<keyword evidence="1" id="KW-0472">Membrane</keyword>
<evidence type="ECO:0000313" key="3">
    <source>
        <dbReference type="Proteomes" id="UP001500956"/>
    </source>
</evidence>
<evidence type="ECO:0000256" key="1">
    <source>
        <dbReference type="SAM" id="Phobius"/>
    </source>
</evidence>